<dbReference type="Proteomes" id="UP001163046">
    <property type="component" value="Unassembled WGS sequence"/>
</dbReference>
<dbReference type="Pfam" id="PF00389">
    <property type="entry name" value="2-Hacid_dh"/>
    <property type="match status" value="1"/>
</dbReference>
<evidence type="ECO:0000259" key="5">
    <source>
        <dbReference type="Pfam" id="PF02826"/>
    </source>
</evidence>
<evidence type="ECO:0000256" key="1">
    <source>
        <dbReference type="ARBA" id="ARBA00005854"/>
    </source>
</evidence>
<evidence type="ECO:0000313" key="6">
    <source>
        <dbReference type="EMBL" id="KAJ7365366.1"/>
    </source>
</evidence>
<dbReference type="EMBL" id="MU827303">
    <property type="protein sequence ID" value="KAJ7365366.1"/>
    <property type="molecule type" value="Genomic_DNA"/>
</dbReference>
<dbReference type="Pfam" id="PF02826">
    <property type="entry name" value="2-Hacid_dh_C"/>
    <property type="match status" value="1"/>
</dbReference>
<evidence type="ECO:0000256" key="3">
    <source>
        <dbReference type="RuleBase" id="RU003719"/>
    </source>
</evidence>
<proteinExistence type="inferred from homology"/>
<evidence type="ECO:0000256" key="2">
    <source>
        <dbReference type="ARBA" id="ARBA00023002"/>
    </source>
</evidence>
<gene>
    <name evidence="6" type="ORF">OS493_005473</name>
</gene>
<dbReference type="AlphaFoldDB" id="A0A9X0CMH5"/>
<dbReference type="FunFam" id="3.40.50.720:FF:000462">
    <property type="entry name" value="Glyoxylate reductase (NADP+)"/>
    <property type="match status" value="1"/>
</dbReference>
<protein>
    <submittedName>
        <fullName evidence="6">Uncharacterized protein</fullName>
    </submittedName>
</protein>
<dbReference type="OrthoDB" id="298012at2759"/>
<feature type="domain" description="D-isomer specific 2-hydroxyacid dehydrogenase catalytic" evidence="4">
    <location>
        <begin position="9"/>
        <end position="299"/>
    </location>
</feature>
<keyword evidence="7" id="KW-1185">Reference proteome</keyword>
<dbReference type="GO" id="GO:0016618">
    <property type="term" value="F:hydroxypyruvate reductase [NAD(P)H] activity"/>
    <property type="evidence" value="ECO:0007669"/>
    <property type="project" value="TreeGrafter"/>
</dbReference>
<keyword evidence="2 3" id="KW-0560">Oxidoreductase</keyword>
<dbReference type="GO" id="GO:0005829">
    <property type="term" value="C:cytosol"/>
    <property type="evidence" value="ECO:0007669"/>
    <property type="project" value="TreeGrafter"/>
</dbReference>
<dbReference type="PANTHER" id="PTHR10996">
    <property type="entry name" value="2-HYDROXYACID DEHYDROGENASE-RELATED"/>
    <property type="match status" value="1"/>
</dbReference>
<dbReference type="InterPro" id="IPR006140">
    <property type="entry name" value="D-isomer_DH_NAD-bd"/>
</dbReference>
<name>A0A9X0CMH5_9CNID</name>
<comment type="similarity">
    <text evidence="1 3">Belongs to the D-isomer specific 2-hydroxyacid dehydrogenase family.</text>
</comment>
<dbReference type="Gene3D" id="3.40.50.720">
    <property type="entry name" value="NAD(P)-binding Rossmann-like Domain"/>
    <property type="match status" value="2"/>
</dbReference>
<dbReference type="SUPFAM" id="SSF51735">
    <property type="entry name" value="NAD(P)-binding Rossmann-fold domains"/>
    <property type="match status" value="1"/>
</dbReference>
<dbReference type="InterPro" id="IPR050223">
    <property type="entry name" value="D-isomer_2-hydroxyacid_DH"/>
</dbReference>
<dbReference type="PANTHER" id="PTHR10996:SF257">
    <property type="entry name" value="GLYOXYLATE REDUCTASE 1"/>
    <property type="match status" value="1"/>
</dbReference>
<dbReference type="CDD" id="cd05301">
    <property type="entry name" value="GDH"/>
    <property type="match status" value="1"/>
</dbReference>
<dbReference type="SUPFAM" id="SSF52283">
    <property type="entry name" value="Formate/glycerate dehydrogenase catalytic domain-like"/>
    <property type="match status" value="1"/>
</dbReference>
<dbReference type="GO" id="GO:0051287">
    <property type="term" value="F:NAD binding"/>
    <property type="evidence" value="ECO:0007669"/>
    <property type="project" value="InterPro"/>
</dbReference>
<evidence type="ECO:0000313" key="7">
    <source>
        <dbReference type="Proteomes" id="UP001163046"/>
    </source>
</evidence>
<dbReference type="InterPro" id="IPR029752">
    <property type="entry name" value="D-isomer_DH_CS1"/>
</dbReference>
<dbReference type="GO" id="GO:0030267">
    <property type="term" value="F:glyoxylate reductase (NADPH) activity"/>
    <property type="evidence" value="ECO:0007669"/>
    <property type="project" value="TreeGrafter"/>
</dbReference>
<sequence>MLTVYNPAEISAEISEELVQRIEGLVLYESSTYHIDAKLMDSFPNLKVISHFGVGVNHIDIAAASERGIAVGNTPEVSTECTADLAFALLMASARNVVEGDRIARSPETKQFLHLHGYYGNMVNGSTIGIVGLGRIGCAVAKRANGFDMKVLYYNRNRKEVQEKQFGAQYCNTLEDLLHHSDFVVLCTPLTSETTNMITTRELSLMKPTATLVNISRGGVVNHTDLANALQNGVIRAAALDVTEPEPLPRDHPLLKLSNVTLTPHVGSATASTRMKIMEVGLMNLKAGLEGKKLPFGVN</sequence>
<dbReference type="InterPro" id="IPR006139">
    <property type="entry name" value="D-isomer_2_OHA_DH_cat_dom"/>
</dbReference>
<accession>A0A9X0CMH5</accession>
<reference evidence="6" key="1">
    <citation type="submission" date="2023-01" db="EMBL/GenBank/DDBJ databases">
        <title>Genome assembly of the deep-sea coral Lophelia pertusa.</title>
        <authorList>
            <person name="Herrera S."/>
            <person name="Cordes E."/>
        </authorList>
    </citation>
    <scope>NUCLEOTIDE SEQUENCE</scope>
    <source>
        <strain evidence="6">USNM1676648</strain>
        <tissue evidence="6">Polyp</tissue>
    </source>
</reference>
<organism evidence="6 7">
    <name type="scientific">Desmophyllum pertusum</name>
    <dbReference type="NCBI Taxonomy" id="174260"/>
    <lineage>
        <taxon>Eukaryota</taxon>
        <taxon>Metazoa</taxon>
        <taxon>Cnidaria</taxon>
        <taxon>Anthozoa</taxon>
        <taxon>Hexacorallia</taxon>
        <taxon>Scleractinia</taxon>
        <taxon>Caryophylliina</taxon>
        <taxon>Caryophylliidae</taxon>
        <taxon>Desmophyllum</taxon>
    </lineage>
</organism>
<dbReference type="PROSITE" id="PS00065">
    <property type="entry name" value="D_2_HYDROXYACID_DH_1"/>
    <property type="match status" value="1"/>
</dbReference>
<dbReference type="InterPro" id="IPR036291">
    <property type="entry name" value="NAD(P)-bd_dom_sf"/>
</dbReference>
<feature type="domain" description="D-isomer specific 2-hydroxyacid dehydrogenase NAD-binding" evidence="5">
    <location>
        <begin position="87"/>
        <end position="267"/>
    </location>
</feature>
<evidence type="ECO:0000259" key="4">
    <source>
        <dbReference type="Pfam" id="PF00389"/>
    </source>
</evidence>
<comment type="caution">
    <text evidence="6">The sequence shown here is derived from an EMBL/GenBank/DDBJ whole genome shotgun (WGS) entry which is preliminary data.</text>
</comment>